<proteinExistence type="predicted"/>
<reference evidence="1 2" key="1">
    <citation type="journal article" date="2022" name="Genome Biol. Evol.">
        <title>The Spruce Budworm Genome: Reconstructing the Evolutionary History of Antifreeze Proteins.</title>
        <authorList>
            <person name="Beliveau C."/>
            <person name="Gagne P."/>
            <person name="Picq S."/>
            <person name="Vernygora O."/>
            <person name="Keeling C.I."/>
            <person name="Pinkney K."/>
            <person name="Doucet D."/>
            <person name="Wen F."/>
            <person name="Johnston J.S."/>
            <person name="Maaroufi H."/>
            <person name="Boyle B."/>
            <person name="Laroche J."/>
            <person name="Dewar K."/>
            <person name="Juretic N."/>
            <person name="Blackburn G."/>
            <person name="Nisole A."/>
            <person name="Brunet B."/>
            <person name="Brandao M."/>
            <person name="Lumley L."/>
            <person name="Duan J."/>
            <person name="Quan G."/>
            <person name="Lucarotti C.J."/>
            <person name="Roe A.D."/>
            <person name="Sperling F.A.H."/>
            <person name="Levesque R.C."/>
            <person name="Cusson M."/>
        </authorList>
    </citation>
    <scope>NUCLEOTIDE SEQUENCE [LARGE SCALE GENOMIC DNA]</scope>
    <source>
        <strain evidence="1">Glfc:IPQL:Cfum</strain>
    </source>
</reference>
<keyword evidence="2" id="KW-1185">Reference proteome</keyword>
<gene>
    <name evidence="1" type="ORF">MSG28_013887</name>
</gene>
<evidence type="ECO:0000313" key="1">
    <source>
        <dbReference type="EMBL" id="KAI8433017.1"/>
    </source>
</evidence>
<sequence>MPKDKENSLERIKKKLRRLERKLKSRSRTRSRSPLPMNHWESEKERSETPLIWEPTEDPEQNNHTEEQEQNIDHTEKAETMVSAEVLKLLGEAPEEVGYGPDLLPQICSRWQGIIKKGLEKAEKVNIVKKYPPPANFKLVDAPKLNPEAQAAAGENVIKRDKAIEAKQKQVSCALIAIGQALNKLCKAPQGNEDIITLLSDSGRLLCDYHHAESSTRKQFLLTGLENKTAREALKDTEVDQWLFGENLADKLKASKAIERSSKDLRGSQNKTKRVQNQLNNPNNLNFKGPANNVYKPKLKDRDWDTSPSHIRKTSSKAISTKGPSETAPATLQQSALIDQTSVQYLGFILDSENYHLSLPDKKKTKIKQEINLFLKLSTCKIRDFAHLTGLLVSACPATEYGWLYTKDLERQNNQPFQERLILVAAVLSGKRYHTEECRQLPPT</sequence>
<evidence type="ECO:0000313" key="2">
    <source>
        <dbReference type="Proteomes" id="UP001064048"/>
    </source>
</evidence>
<accession>A0ACC0K9C1</accession>
<name>A0ACC0K9C1_CHOFU</name>
<comment type="caution">
    <text evidence="1">The sequence shown here is derived from an EMBL/GenBank/DDBJ whole genome shotgun (WGS) entry which is preliminary data.</text>
</comment>
<organism evidence="1 2">
    <name type="scientific">Choristoneura fumiferana</name>
    <name type="common">Spruce budworm moth</name>
    <name type="synonym">Archips fumiferana</name>
    <dbReference type="NCBI Taxonomy" id="7141"/>
    <lineage>
        <taxon>Eukaryota</taxon>
        <taxon>Metazoa</taxon>
        <taxon>Ecdysozoa</taxon>
        <taxon>Arthropoda</taxon>
        <taxon>Hexapoda</taxon>
        <taxon>Insecta</taxon>
        <taxon>Pterygota</taxon>
        <taxon>Neoptera</taxon>
        <taxon>Endopterygota</taxon>
        <taxon>Lepidoptera</taxon>
        <taxon>Glossata</taxon>
        <taxon>Ditrysia</taxon>
        <taxon>Tortricoidea</taxon>
        <taxon>Tortricidae</taxon>
        <taxon>Tortricinae</taxon>
        <taxon>Choristoneura</taxon>
    </lineage>
</organism>
<dbReference type="Proteomes" id="UP001064048">
    <property type="component" value="Chromosome 24"/>
</dbReference>
<protein>
    <submittedName>
        <fullName evidence="1">Uncharacterized protein</fullName>
    </submittedName>
</protein>
<dbReference type="EMBL" id="CM046124">
    <property type="protein sequence ID" value="KAI8433017.1"/>
    <property type="molecule type" value="Genomic_DNA"/>
</dbReference>